<feature type="domain" description="DNA helicase Pif1-like 2B" evidence="4">
    <location>
        <begin position="805"/>
        <end position="850"/>
    </location>
</feature>
<dbReference type="Proteomes" id="UP000475862">
    <property type="component" value="Unassembled WGS sequence"/>
</dbReference>
<keyword evidence="1" id="KW-0233">DNA recombination</keyword>
<keyword evidence="6" id="KW-1185">Reference proteome</keyword>
<name>A0A6G0TUZ7_APHGL</name>
<dbReference type="AlphaFoldDB" id="A0A6G0TUZ7"/>
<evidence type="ECO:0000256" key="1">
    <source>
        <dbReference type="RuleBase" id="RU363044"/>
    </source>
</evidence>
<dbReference type="PANTHER" id="PTHR10492:SF57">
    <property type="entry name" value="ATP-DEPENDENT DNA HELICASE"/>
    <property type="match status" value="1"/>
</dbReference>
<evidence type="ECO:0000259" key="2">
    <source>
        <dbReference type="Pfam" id="PF05970"/>
    </source>
</evidence>
<dbReference type="GO" id="GO:0006310">
    <property type="term" value="P:DNA recombination"/>
    <property type="evidence" value="ECO:0007669"/>
    <property type="project" value="UniProtKB-KW"/>
</dbReference>
<proteinExistence type="inferred from homology"/>
<evidence type="ECO:0000313" key="5">
    <source>
        <dbReference type="EMBL" id="KAE9539568.1"/>
    </source>
</evidence>
<keyword evidence="1" id="KW-0378">Hydrolase</keyword>
<comment type="caution">
    <text evidence="5">The sequence shown here is derived from an EMBL/GenBank/DDBJ whole genome shotgun (WGS) entry which is preliminary data.</text>
</comment>
<dbReference type="EC" id="5.6.2.3" evidence="1"/>
<dbReference type="EMBL" id="VYZN01000014">
    <property type="protein sequence ID" value="KAE9539568.1"/>
    <property type="molecule type" value="Genomic_DNA"/>
</dbReference>
<feature type="domain" description="Helitron helicase-like" evidence="3">
    <location>
        <begin position="1"/>
        <end position="153"/>
    </location>
</feature>
<dbReference type="GO" id="GO:0005524">
    <property type="term" value="F:ATP binding"/>
    <property type="evidence" value="ECO:0007669"/>
    <property type="project" value="UniProtKB-KW"/>
</dbReference>
<dbReference type="InterPro" id="IPR025476">
    <property type="entry name" value="Helitron_helicase-like"/>
</dbReference>
<evidence type="ECO:0000313" key="6">
    <source>
        <dbReference type="Proteomes" id="UP000475862"/>
    </source>
</evidence>
<protein>
    <recommendedName>
        <fullName evidence="1">ATP-dependent DNA helicase</fullName>
        <ecNumber evidence="1">5.6.2.3</ecNumber>
    </recommendedName>
</protein>
<dbReference type="GO" id="GO:0043139">
    <property type="term" value="F:5'-3' DNA helicase activity"/>
    <property type="evidence" value="ECO:0007669"/>
    <property type="project" value="UniProtKB-EC"/>
</dbReference>
<sequence>MMAKMISERLHFICNHQKQLRADDYVHLRDAVNNEANINANNVGQQVILPSSFTGSPRYMHEKNQDTMTYVRKFGRPNLFITFTCNSEWPEIKNEFQDQNSFDRHDIISRVFHLKLKKFMHVLKNKYIFGDVNCYVYSVEWQKRGLPHCHILLWLQTKIQPDEIDKIIFAEIPNKDRDPILYEIVCKNMIHGELYIRSPCMNNGKCSKKYPHKLVKDTQTGDDGYPTYRRRSPDDGGYIAILKVRGQTEIVVDNRWVVPYCPVLSSCFNAHIIVEYCHSVKAIKYIYKYINKGSDRATFSVNRENDEITNYLNSRYICTSEAFWRIFNFEIHDRDPKVHHLAVHLENGQRVFFNANNLHQVIENPRKTTLTAFLELYSHDDFAKTLFYHEVPSYYTWDDSRSWLMRRWGKDVPGWPGIKMDTAIGRIYTIHPNQSECFHLRLLLNYVQGPTSFQSLKAFDGVIHATFKATCFALGLLENDEQWKNALAEANLSESPSKLRKLFVLIIVFCQPSEPQSLKRNESSRKSFFSDAPGGTGKTFLINLLLAQIRSSGKVTLAVASSGIAATLLSSGRTAHSTFKLPLNVLFDTEYVCPIRENAPLGKILQETSFVVWDECIMSHRSHIEEIDRTLKDLRCNNKFMSGITFVFAGDFRQTLPVISKGTRGADVVNACLKSSPIWNYVEKLYLRTNMRVYLCEGDDIFPAQLLKIGNGTLENENGYISVNHTIGRVVNNVKELISTVYPDIFNLSNKSYQWLCKRAIISPRNVTAGEINDIILLKFNGHSCEYLSIDTVTSTDDAIHYPQEFLNSLSPSGFPPHKLKLKIGDPITLLRNLQPPNLYNGTRLQIKSLRNNIIGAVILTGPAKKEIAFIPRIPMIPSDLPFYFKRLQFPVKVSFAIAINKVQGQTFKYVGVDFRTECFSHGQLYVSFS</sequence>
<dbReference type="InterPro" id="IPR010285">
    <property type="entry name" value="DNA_helicase_pif1-like_DEAD"/>
</dbReference>
<evidence type="ECO:0000259" key="4">
    <source>
        <dbReference type="Pfam" id="PF21530"/>
    </source>
</evidence>
<dbReference type="InterPro" id="IPR049163">
    <property type="entry name" value="Pif1-like_2B_dom"/>
</dbReference>
<dbReference type="Pfam" id="PF05970">
    <property type="entry name" value="PIF1"/>
    <property type="match status" value="1"/>
</dbReference>
<dbReference type="PANTHER" id="PTHR10492">
    <property type="match status" value="1"/>
</dbReference>
<dbReference type="SUPFAM" id="SSF52540">
    <property type="entry name" value="P-loop containing nucleoside triphosphate hydrolases"/>
    <property type="match status" value="2"/>
</dbReference>
<dbReference type="GO" id="GO:0000723">
    <property type="term" value="P:telomere maintenance"/>
    <property type="evidence" value="ECO:0007669"/>
    <property type="project" value="InterPro"/>
</dbReference>
<keyword evidence="1" id="KW-0067">ATP-binding</keyword>
<dbReference type="GO" id="GO:0006281">
    <property type="term" value="P:DNA repair"/>
    <property type="evidence" value="ECO:0007669"/>
    <property type="project" value="UniProtKB-KW"/>
</dbReference>
<gene>
    <name evidence="5" type="ORF">AGLY_004820</name>
</gene>
<evidence type="ECO:0000259" key="3">
    <source>
        <dbReference type="Pfam" id="PF14214"/>
    </source>
</evidence>
<dbReference type="Pfam" id="PF21530">
    <property type="entry name" value="Pif1_2B_dom"/>
    <property type="match status" value="1"/>
</dbReference>
<dbReference type="InterPro" id="IPR027417">
    <property type="entry name" value="P-loop_NTPase"/>
</dbReference>
<organism evidence="5 6">
    <name type="scientific">Aphis glycines</name>
    <name type="common">Soybean aphid</name>
    <dbReference type="NCBI Taxonomy" id="307491"/>
    <lineage>
        <taxon>Eukaryota</taxon>
        <taxon>Metazoa</taxon>
        <taxon>Ecdysozoa</taxon>
        <taxon>Arthropoda</taxon>
        <taxon>Hexapoda</taxon>
        <taxon>Insecta</taxon>
        <taxon>Pterygota</taxon>
        <taxon>Neoptera</taxon>
        <taxon>Paraneoptera</taxon>
        <taxon>Hemiptera</taxon>
        <taxon>Sternorrhyncha</taxon>
        <taxon>Aphidomorpha</taxon>
        <taxon>Aphidoidea</taxon>
        <taxon>Aphididae</taxon>
        <taxon>Aphidini</taxon>
        <taxon>Aphis</taxon>
        <taxon>Aphis</taxon>
    </lineage>
</organism>
<feature type="domain" description="DNA helicase Pif1-like DEAD-box helicase" evidence="2">
    <location>
        <begin position="523"/>
        <end position="718"/>
    </location>
</feature>
<dbReference type="Pfam" id="PF14214">
    <property type="entry name" value="Helitron_like_N"/>
    <property type="match status" value="1"/>
</dbReference>
<accession>A0A6G0TUZ7</accession>
<keyword evidence="1" id="KW-0347">Helicase</keyword>
<keyword evidence="1" id="KW-0547">Nucleotide-binding</keyword>
<comment type="similarity">
    <text evidence="1">Belongs to the helicase family.</text>
</comment>
<reference evidence="5 6" key="1">
    <citation type="submission" date="2019-08" db="EMBL/GenBank/DDBJ databases">
        <title>The genome of the soybean aphid Biotype 1, its phylome, world population structure and adaptation to the North American continent.</title>
        <authorList>
            <person name="Giordano R."/>
            <person name="Donthu R.K."/>
            <person name="Hernandez A.G."/>
            <person name="Wright C.L."/>
            <person name="Zimin A.V."/>
        </authorList>
    </citation>
    <scope>NUCLEOTIDE SEQUENCE [LARGE SCALE GENOMIC DNA]</scope>
    <source>
        <tissue evidence="5">Whole aphids</tissue>
    </source>
</reference>
<comment type="cofactor">
    <cofactor evidence="1">
        <name>Mg(2+)</name>
        <dbReference type="ChEBI" id="CHEBI:18420"/>
    </cofactor>
</comment>
<keyword evidence="1" id="KW-0234">DNA repair</keyword>
<dbReference type="OrthoDB" id="6607820at2759"/>
<keyword evidence="1" id="KW-0227">DNA damage</keyword>
<comment type="catalytic activity">
    <reaction evidence="1">
        <text>ATP + H2O = ADP + phosphate + H(+)</text>
        <dbReference type="Rhea" id="RHEA:13065"/>
        <dbReference type="ChEBI" id="CHEBI:15377"/>
        <dbReference type="ChEBI" id="CHEBI:15378"/>
        <dbReference type="ChEBI" id="CHEBI:30616"/>
        <dbReference type="ChEBI" id="CHEBI:43474"/>
        <dbReference type="ChEBI" id="CHEBI:456216"/>
        <dbReference type="EC" id="5.6.2.3"/>
    </reaction>
</comment>
<dbReference type="Gene3D" id="3.40.50.300">
    <property type="entry name" value="P-loop containing nucleotide triphosphate hydrolases"/>
    <property type="match status" value="1"/>
</dbReference>
<dbReference type="GO" id="GO:0016787">
    <property type="term" value="F:hydrolase activity"/>
    <property type="evidence" value="ECO:0007669"/>
    <property type="project" value="UniProtKB-KW"/>
</dbReference>